<dbReference type="Pfam" id="PF07233">
    <property type="entry name" value="DUF1425"/>
    <property type="match status" value="1"/>
</dbReference>
<proteinExistence type="predicted"/>
<dbReference type="RefSeq" id="WP_104429390.1">
    <property type="nucleotide sequence ID" value="NZ_PTIZ01000007.1"/>
</dbReference>
<accession>A0A2S6HBR9</accession>
<sequence length="133" mass="14783">MHLFKFIPLVIALSLVSACASHKPPPRPGSINAKVEQLSEMSYLQVTDLRAVKRNHLLTVQAEINNTDSDNQQLYYRFKWLDAAGFAVGGEEAWKPVLVYAYQKQTLSAVAPSPQVTDFRLVVQSPDNTGDLP</sequence>
<dbReference type="CDD" id="cd09030">
    <property type="entry name" value="DUF1425"/>
    <property type="match status" value="1"/>
</dbReference>
<dbReference type="Gene3D" id="2.60.40.3230">
    <property type="match status" value="1"/>
</dbReference>
<organism evidence="2 3">
    <name type="scientific">Methylobacter tundripaludum</name>
    <dbReference type="NCBI Taxonomy" id="173365"/>
    <lineage>
        <taxon>Bacteria</taxon>
        <taxon>Pseudomonadati</taxon>
        <taxon>Pseudomonadota</taxon>
        <taxon>Gammaproteobacteria</taxon>
        <taxon>Methylococcales</taxon>
        <taxon>Methylococcaceae</taxon>
        <taxon>Methylobacter</taxon>
    </lineage>
</organism>
<dbReference type="InterPro" id="IPR010824">
    <property type="entry name" value="DUF1425"/>
</dbReference>
<name>A0A2S6HBR9_9GAMM</name>
<dbReference type="AlphaFoldDB" id="A0A2S6HBR9"/>
<feature type="chain" id="PRO_5015391839" evidence="1">
    <location>
        <begin position="21"/>
        <end position="133"/>
    </location>
</feature>
<dbReference type="Proteomes" id="UP000240010">
    <property type="component" value="Unassembled WGS sequence"/>
</dbReference>
<reference evidence="2 3" key="1">
    <citation type="submission" date="2018-02" db="EMBL/GenBank/DDBJ databases">
        <title>Subsurface microbial communities from deep shales in Ohio and West Virginia, USA.</title>
        <authorList>
            <person name="Wrighton K."/>
        </authorList>
    </citation>
    <scope>NUCLEOTIDE SEQUENCE [LARGE SCALE GENOMIC DNA]</scope>
    <source>
        <strain evidence="2 3">OWC-DMM</strain>
    </source>
</reference>
<feature type="signal peptide" evidence="1">
    <location>
        <begin position="1"/>
        <end position="20"/>
    </location>
</feature>
<gene>
    <name evidence="2" type="ORF">B0F87_107104</name>
</gene>
<evidence type="ECO:0000256" key="1">
    <source>
        <dbReference type="SAM" id="SignalP"/>
    </source>
</evidence>
<protein>
    <submittedName>
        <fullName evidence="2">Uncharacterized protein YcfL</fullName>
    </submittedName>
</protein>
<keyword evidence="1" id="KW-0732">Signal</keyword>
<dbReference type="InterPro" id="IPR038483">
    <property type="entry name" value="YcfL-like_sf"/>
</dbReference>
<evidence type="ECO:0000313" key="2">
    <source>
        <dbReference type="EMBL" id="PPK74861.1"/>
    </source>
</evidence>
<evidence type="ECO:0000313" key="3">
    <source>
        <dbReference type="Proteomes" id="UP000240010"/>
    </source>
</evidence>
<comment type="caution">
    <text evidence="2">The sequence shown here is derived from an EMBL/GenBank/DDBJ whole genome shotgun (WGS) entry which is preliminary data.</text>
</comment>
<dbReference type="PROSITE" id="PS51257">
    <property type="entry name" value="PROKAR_LIPOPROTEIN"/>
    <property type="match status" value="1"/>
</dbReference>
<dbReference type="EMBL" id="PTIZ01000007">
    <property type="protein sequence ID" value="PPK74861.1"/>
    <property type="molecule type" value="Genomic_DNA"/>
</dbReference>